<evidence type="ECO:0000256" key="1">
    <source>
        <dbReference type="ARBA" id="ARBA00022630"/>
    </source>
</evidence>
<sequence>MASPTHHNVAIIGGGPIGLTSSILLSLCGISNAVFERHPDTSIHPKACGINQRTTEIFRTMGIEDEVYAHAAPPEIASRTAWYTSLGPSGREIVSRDAWGGGIYEDEYKLHSPSRYCILPQIRLEPILKRRAIELNPSGIHYSSEVTDMQQDNNGVTLTVRRNDTPQTIRARYVIVSDGGRSFTNHLSIPWHGHPNIFDMVTVHFKSPLRTLHPDPRNFMTWFSNPELGGSTKTGYLYQVGPWPHVQPPDPHNDEWVFACARTENDPERFDHQAMVKRLRRTLAIPDLPIDILSFSHWTVNAIYAARYRVNRAFLVGDAAHRIPPWGALGMNTGIQDAQNLVWKLQFALQDEVKYDALLDSYEIERLPIGKRVGETSLHNMLSHANVMDVAAGLDGEKSVEWNKSSIESAFDKGHPGYRAKRDAIDRAQRVLDTEFKAPGYEVGWFYDCVDGSGEGGDTHGGQLLEDGSLNYGVYVKSTIPGHHVPHAWLERGGVRCAVFDLLALDRLLLIAGRRGWEELGDERVKYEVIGEGEWEDVEGEWARGCGVGRDGAVLVRPDGIVAWRGERKDLTPESWRALIDKVLCCEDVDRHS</sequence>
<dbReference type="PRINTS" id="PR00420">
    <property type="entry name" value="RNGMNOXGNASE"/>
</dbReference>
<evidence type="ECO:0000256" key="2">
    <source>
        <dbReference type="ARBA" id="ARBA00022827"/>
    </source>
</evidence>
<keyword evidence="6" id="KW-1185">Reference proteome</keyword>
<dbReference type="EMBL" id="JAKLMC020000006">
    <property type="protein sequence ID" value="KAK5955681.1"/>
    <property type="molecule type" value="Genomic_DNA"/>
</dbReference>
<name>A0AAN8EXB2_9EURO</name>
<evidence type="ECO:0000313" key="6">
    <source>
        <dbReference type="Proteomes" id="UP001316803"/>
    </source>
</evidence>
<reference evidence="5 6" key="1">
    <citation type="submission" date="2022-12" db="EMBL/GenBank/DDBJ databases">
        <title>Genomic features and morphological characterization of a novel Knufia sp. strain isolated from spacecraft assembly facility.</title>
        <authorList>
            <person name="Teixeira M."/>
            <person name="Chander A.M."/>
            <person name="Stajich J.E."/>
            <person name="Venkateswaran K."/>
        </authorList>
    </citation>
    <scope>NUCLEOTIDE SEQUENCE [LARGE SCALE GENOMIC DNA]</scope>
    <source>
        <strain evidence="5 6">FJI-L2-BK-P2</strain>
    </source>
</reference>
<evidence type="ECO:0000256" key="3">
    <source>
        <dbReference type="ARBA" id="ARBA00023002"/>
    </source>
</evidence>
<comment type="caution">
    <text evidence="5">The sequence shown here is derived from an EMBL/GenBank/DDBJ whole genome shotgun (WGS) entry which is preliminary data.</text>
</comment>
<dbReference type="InterPro" id="IPR050641">
    <property type="entry name" value="RIFMO-like"/>
</dbReference>
<keyword evidence="3" id="KW-0560">Oxidoreductase</keyword>
<keyword evidence="1" id="KW-0285">Flavoprotein</keyword>
<dbReference type="Pfam" id="PF21274">
    <property type="entry name" value="Rng_hyd_C"/>
    <property type="match status" value="1"/>
</dbReference>
<gene>
    <name evidence="5" type="ORF">OHC33_003322</name>
</gene>
<dbReference type="Gene3D" id="3.40.30.120">
    <property type="match status" value="1"/>
</dbReference>
<dbReference type="Proteomes" id="UP001316803">
    <property type="component" value="Unassembled WGS sequence"/>
</dbReference>
<dbReference type="GO" id="GO:0071949">
    <property type="term" value="F:FAD binding"/>
    <property type="evidence" value="ECO:0007669"/>
    <property type="project" value="InterPro"/>
</dbReference>
<dbReference type="Gene3D" id="3.50.50.60">
    <property type="entry name" value="FAD/NAD(P)-binding domain"/>
    <property type="match status" value="1"/>
</dbReference>
<dbReference type="GO" id="GO:0016709">
    <property type="term" value="F:oxidoreductase activity, acting on paired donors, with incorporation or reduction of molecular oxygen, NAD(P)H as one donor, and incorporation of one atom of oxygen"/>
    <property type="evidence" value="ECO:0007669"/>
    <property type="project" value="UniProtKB-ARBA"/>
</dbReference>
<keyword evidence="2" id="KW-0274">FAD</keyword>
<organism evidence="5 6">
    <name type="scientific">Knufia fluminis</name>
    <dbReference type="NCBI Taxonomy" id="191047"/>
    <lineage>
        <taxon>Eukaryota</taxon>
        <taxon>Fungi</taxon>
        <taxon>Dikarya</taxon>
        <taxon>Ascomycota</taxon>
        <taxon>Pezizomycotina</taxon>
        <taxon>Eurotiomycetes</taxon>
        <taxon>Chaetothyriomycetidae</taxon>
        <taxon>Chaetothyriales</taxon>
        <taxon>Trichomeriaceae</taxon>
        <taxon>Knufia</taxon>
    </lineage>
</organism>
<dbReference type="PANTHER" id="PTHR43004">
    <property type="entry name" value="TRK SYSTEM POTASSIUM UPTAKE PROTEIN"/>
    <property type="match status" value="1"/>
</dbReference>
<evidence type="ECO:0000259" key="4">
    <source>
        <dbReference type="Pfam" id="PF01494"/>
    </source>
</evidence>
<dbReference type="AlphaFoldDB" id="A0AAN8EXB2"/>
<dbReference type="PANTHER" id="PTHR43004:SF8">
    <property type="entry name" value="FAD-BINDING DOMAIN-CONTAINING PROTEIN-RELATED"/>
    <property type="match status" value="1"/>
</dbReference>
<dbReference type="SUPFAM" id="SSF51905">
    <property type="entry name" value="FAD/NAD(P)-binding domain"/>
    <property type="match status" value="1"/>
</dbReference>
<dbReference type="InterPro" id="IPR036188">
    <property type="entry name" value="FAD/NAD-bd_sf"/>
</dbReference>
<protein>
    <recommendedName>
        <fullName evidence="4">FAD-binding domain-containing protein</fullName>
    </recommendedName>
</protein>
<proteinExistence type="predicted"/>
<feature type="domain" description="FAD-binding" evidence="4">
    <location>
        <begin position="8"/>
        <end position="374"/>
    </location>
</feature>
<evidence type="ECO:0000313" key="5">
    <source>
        <dbReference type="EMBL" id="KAK5955681.1"/>
    </source>
</evidence>
<dbReference type="Gene3D" id="3.30.9.10">
    <property type="entry name" value="D-Amino Acid Oxidase, subunit A, domain 2"/>
    <property type="match status" value="1"/>
</dbReference>
<accession>A0AAN8EXB2</accession>
<dbReference type="Pfam" id="PF01494">
    <property type="entry name" value="FAD_binding_3"/>
    <property type="match status" value="1"/>
</dbReference>
<dbReference type="InterPro" id="IPR002938">
    <property type="entry name" value="FAD-bd"/>
</dbReference>